<dbReference type="Gene3D" id="2.180.10.10">
    <property type="entry name" value="RHS repeat-associated core"/>
    <property type="match status" value="5"/>
</dbReference>
<name>A0A1I4SNU2_9BURK</name>
<dbReference type="EMBL" id="FOTW01000027">
    <property type="protein sequence ID" value="SFM66030.1"/>
    <property type="molecule type" value="Genomic_DNA"/>
</dbReference>
<dbReference type="Pfam" id="PF25023">
    <property type="entry name" value="TEN_YD-shell"/>
    <property type="match status" value="1"/>
</dbReference>
<gene>
    <name evidence="3" type="ORF">SAMN02982985_04849</name>
</gene>
<feature type="domain" description="Teneurin-like YD-shell" evidence="2">
    <location>
        <begin position="828"/>
        <end position="1027"/>
    </location>
</feature>
<accession>A0A1I4SNU2</accession>
<dbReference type="Proteomes" id="UP000199470">
    <property type="component" value="Unassembled WGS sequence"/>
</dbReference>
<organism evidence="3 4">
    <name type="scientific">Rugamonas rubra</name>
    <dbReference type="NCBI Taxonomy" id="758825"/>
    <lineage>
        <taxon>Bacteria</taxon>
        <taxon>Pseudomonadati</taxon>
        <taxon>Pseudomonadota</taxon>
        <taxon>Betaproteobacteria</taxon>
        <taxon>Burkholderiales</taxon>
        <taxon>Oxalobacteraceae</taxon>
        <taxon>Telluria group</taxon>
        <taxon>Rugamonas</taxon>
    </lineage>
</organism>
<evidence type="ECO:0000256" key="1">
    <source>
        <dbReference type="ARBA" id="ARBA00022737"/>
    </source>
</evidence>
<evidence type="ECO:0000313" key="3">
    <source>
        <dbReference type="EMBL" id="SFM66030.1"/>
    </source>
</evidence>
<dbReference type="STRING" id="758825.SAMN02982985_04849"/>
<proteinExistence type="predicted"/>
<evidence type="ECO:0000313" key="4">
    <source>
        <dbReference type="Proteomes" id="UP000199470"/>
    </source>
</evidence>
<keyword evidence="4" id="KW-1185">Reference proteome</keyword>
<dbReference type="NCBIfam" id="TIGR01643">
    <property type="entry name" value="YD_repeat_2x"/>
    <property type="match status" value="2"/>
</dbReference>
<dbReference type="InterPro" id="IPR006530">
    <property type="entry name" value="YD"/>
</dbReference>
<reference evidence="3 4" key="1">
    <citation type="submission" date="2016-10" db="EMBL/GenBank/DDBJ databases">
        <authorList>
            <person name="de Groot N.N."/>
        </authorList>
    </citation>
    <scope>NUCLEOTIDE SEQUENCE [LARGE SCALE GENOMIC DNA]</scope>
    <source>
        <strain evidence="3 4">ATCC 43154</strain>
    </source>
</reference>
<dbReference type="NCBIfam" id="TIGR03696">
    <property type="entry name" value="Rhs_assc_core"/>
    <property type="match status" value="1"/>
</dbReference>
<dbReference type="PANTHER" id="PTHR32305:SF15">
    <property type="entry name" value="PROTEIN RHSA-RELATED"/>
    <property type="match status" value="1"/>
</dbReference>
<keyword evidence="1" id="KW-0677">Repeat</keyword>
<dbReference type="AlphaFoldDB" id="A0A1I4SNU2"/>
<evidence type="ECO:0000259" key="2">
    <source>
        <dbReference type="Pfam" id="PF25023"/>
    </source>
</evidence>
<dbReference type="InterPro" id="IPR056823">
    <property type="entry name" value="TEN-like_YD-shell"/>
</dbReference>
<dbReference type="InterPro" id="IPR022385">
    <property type="entry name" value="Rhs_assc_core"/>
</dbReference>
<protein>
    <submittedName>
        <fullName evidence="3">RHS repeat-associated core domain-containing protein</fullName>
    </submittedName>
</protein>
<dbReference type="InterPro" id="IPR050708">
    <property type="entry name" value="T6SS_VgrG/RHS"/>
</dbReference>
<sequence>MADAAKPLDKMVIATLGQSWFGEQMLDNTVSLQQGLDGAQFVRLPDGTYNPPPGNSAKLLKNADGSYTEETAQRVKLNFNTAGKLANLAYPSGMQVKLSYVGNDLAQVQNSLGRTLTLTSSSGQISSVGDGNGRSVKYGYIASGDLDTFTDAVGQVTKFHYDVPGRLDKLFYPSNPSIAFLSNVYDSLGRVQTQTNANGKLYTYYFAGSRSEEVGPGNVSNVSYFDGDGHVARAVDPLGKRTSNNYDGHGRMTRRVLPEGNAVQYTFDDATCAAAERRCTHNVKTVTQIPKPGSPLASLVSSFTYETAYNKIASSTDPRLQVSNYTYTAQGDPWTVTAPPDPAGVRPTTTFGYTAYTPSGYPTVYLLTSQTSKITASSSVTNTYAYNAANKYVPQSTTVDSGGLNLVTMSVYDAVGNLQSADGPRTDVADIQTLGYDNERRLVLNTNALGKISKTAYDPDGRPVRVSAQLGAKWMVSCSSYTPSGKLSRSWGPALTTDDKVCPPAAAPVAVTDHLYDDLDRHFRATVYLPVAGGGNRIGETDYFADGSVKAVRRGVATALAQTYASYTYTANGRLATVADAKNNLTSYTYDGHDRRDKTFYPDKASAGVSSSADYEQYGYDANGNVTSERRRSGNSLTNTYDNLNRRSGRLYPVAANNVAYGYDLLGRRTSANLAAFGIGYAYDNAGRLISSTAGGRTLAYQYDAAGNRRRVTWPDGFYATYDYDALNRPINIKENGVAGLVALYAYDDLSRRAAATLGNGTASSYSYGDQATLTGLAHDLGGTAQDIAFAYTPNQAREVAQHSWSNDLYQWKGYANGSRNATPNGLNQYTGVAGATLGYDANGNLAGDGVWAYDYDQDNRLKHAVSSTLATELLYDGASRLRLATIAGVSTQLLYDGIDLVAEYDAAGTLLRRYVHGPGADEPVVWYEGAATTNKNWLYADHLGSVIATANAAGAATSTLSYGPYGEPNQSAGPRFRYTGQQSLAQLNLYYYKARMYSPALGRFLQTDPIGYGDNMNLYAYVGNNPLNGTDPSGLAADWAKGMTLTAAGSVANWWEASKAGFQSDSPTDMAMRILQGWPTGGAALGMFGATKGVGGSIAKIVGGTTGGLAAKAVGTQNPLFNSAVQLFKNSELSNAGRALTKHPELIGETKETLRLSLRTDGAINDAASSALSNIIRNGVTTTPTLGRYGTVTQIQIPGGFGARWGSDGSFIGFINP</sequence>
<dbReference type="InterPro" id="IPR031325">
    <property type="entry name" value="RHS_repeat"/>
</dbReference>
<dbReference type="Pfam" id="PF05593">
    <property type="entry name" value="RHS_repeat"/>
    <property type="match status" value="2"/>
</dbReference>
<dbReference type="RefSeq" id="WP_093390282.1">
    <property type="nucleotide sequence ID" value="NZ_FOTW01000027.1"/>
</dbReference>
<dbReference type="PANTHER" id="PTHR32305">
    <property type="match status" value="1"/>
</dbReference>
<dbReference type="OrthoDB" id="8727902at2"/>